<protein>
    <submittedName>
        <fullName evidence="1">Uncharacterized protein</fullName>
    </submittedName>
</protein>
<proteinExistence type="predicted"/>
<dbReference type="EMBL" id="BK032628">
    <property type="protein sequence ID" value="DAF52022.1"/>
    <property type="molecule type" value="Genomic_DNA"/>
</dbReference>
<reference evidence="1" key="1">
    <citation type="journal article" date="2021" name="Proc. Natl. Acad. Sci. U.S.A.">
        <title>A Catalog of Tens of Thousands of Viruses from Human Metagenomes Reveals Hidden Associations with Chronic Diseases.</title>
        <authorList>
            <person name="Tisza M.J."/>
            <person name="Buck C.B."/>
        </authorList>
    </citation>
    <scope>NUCLEOTIDE SEQUENCE</scope>
    <source>
        <strain evidence="1">CtNHp14</strain>
    </source>
</reference>
<evidence type="ECO:0000313" key="1">
    <source>
        <dbReference type="EMBL" id="DAF52022.1"/>
    </source>
</evidence>
<accession>A0A8S5SM29</accession>
<sequence length="71" mass="7922">MELIVFLKNGETLKFSNVSNVRFSTNFFTVLCFDYVSASNHKKKSAAFNYVQLAGVSCEEGLTDVDSLFKA</sequence>
<organism evidence="1">
    <name type="scientific">Siphoviridae sp. ctNHp14</name>
    <dbReference type="NCBI Taxonomy" id="2827857"/>
    <lineage>
        <taxon>Viruses</taxon>
        <taxon>Duplodnaviria</taxon>
        <taxon>Heunggongvirae</taxon>
        <taxon>Uroviricota</taxon>
        <taxon>Caudoviricetes</taxon>
    </lineage>
</organism>
<name>A0A8S5SM29_9CAUD</name>